<dbReference type="RefSeq" id="XP_024744365.1">
    <property type="nucleotide sequence ID" value="XM_024873613.1"/>
</dbReference>
<gene>
    <name evidence="1" type="ORF">K444DRAFT_515619</name>
</gene>
<dbReference type="AlphaFoldDB" id="A0A2J6TWV3"/>
<reference evidence="1 2" key="1">
    <citation type="submission" date="2016-04" db="EMBL/GenBank/DDBJ databases">
        <title>A degradative enzymes factory behind the ericoid mycorrhizal symbiosis.</title>
        <authorList>
            <consortium name="DOE Joint Genome Institute"/>
            <person name="Martino E."/>
            <person name="Morin E."/>
            <person name="Grelet G."/>
            <person name="Kuo A."/>
            <person name="Kohler A."/>
            <person name="Daghino S."/>
            <person name="Barry K."/>
            <person name="Choi C."/>
            <person name="Cichocki N."/>
            <person name="Clum A."/>
            <person name="Copeland A."/>
            <person name="Hainaut M."/>
            <person name="Haridas S."/>
            <person name="Labutti K."/>
            <person name="Lindquist E."/>
            <person name="Lipzen A."/>
            <person name="Khouja H.-R."/>
            <person name="Murat C."/>
            <person name="Ohm R."/>
            <person name="Olson A."/>
            <person name="Spatafora J."/>
            <person name="Veneault-Fourrey C."/>
            <person name="Henrissat B."/>
            <person name="Grigoriev I."/>
            <person name="Martin F."/>
            <person name="Perotto S."/>
        </authorList>
    </citation>
    <scope>NUCLEOTIDE SEQUENCE [LARGE SCALE GENOMIC DNA]</scope>
    <source>
        <strain evidence="1 2">E</strain>
    </source>
</reference>
<evidence type="ECO:0000313" key="2">
    <source>
        <dbReference type="Proteomes" id="UP000235371"/>
    </source>
</evidence>
<keyword evidence="2" id="KW-1185">Reference proteome</keyword>
<protein>
    <submittedName>
        <fullName evidence="1">Uncharacterized protein</fullName>
    </submittedName>
</protein>
<feature type="non-terminal residue" evidence="1">
    <location>
        <position position="1"/>
    </location>
</feature>
<sequence length="61" mass="7180">SEIDIIILIREYTKIPVPRIFRYKINSNNLTRVAFILIEFLLENITINTNSNYKANCSYIS</sequence>
<dbReference type="OrthoDB" id="10003767at2759"/>
<dbReference type="InParanoid" id="A0A2J6TWV3"/>
<accession>A0A2J6TWV3</accession>
<proteinExistence type="predicted"/>
<organism evidence="1 2">
    <name type="scientific">Hyaloscypha bicolor E</name>
    <dbReference type="NCBI Taxonomy" id="1095630"/>
    <lineage>
        <taxon>Eukaryota</taxon>
        <taxon>Fungi</taxon>
        <taxon>Dikarya</taxon>
        <taxon>Ascomycota</taxon>
        <taxon>Pezizomycotina</taxon>
        <taxon>Leotiomycetes</taxon>
        <taxon>Helotiales</taxon>
        <taxon>Hyaloscyphaceae</taxon>
        <taxon>Hyaloscypha</taxon>
        <taxon>Hyaloscypha bicolor</taxon>
    </lineage>
</organism>
<evidence type="ECO:0000313" key="1">
    <source>
        <dbReference type="EMBL" id="PMD67461.1"/>
    </source>
</evidence>
<dbReference type="Proteomes" id="UP000235371">
    <property type="component" value="Unassembled WGS sequence"/>
</dbReference>
<name>A0A2J6TWV3_9HELO</name>
<dbReference type="EMBL" id="KZ613740">
    <property type="protein sequence ID" value="PMD67461.1"/>
    <property type="molecule type" value="Genomic_DNA"/>
</dbReference>
<dbReference type="GeneID" id="36581693"/>